<gene>
    <name evidence="8" type="ORF">SAMN04489717_2848</name>
</gene>
<feature type="transmembrane region" description="Helical" evidence="7">
    <location>
        <begin position="155"/>
        <end position="176"/>
    </location>
</feature>
<organism evidence="8 9">
    <name type="scientific">Actinopolymorpha singaporensis</name>
    <dbReference type="NCBI Taxonomy" id="117157"/>
    <lineage>
        <taxon>Bacteria</taxon>
        <taxon>Bacillati</taxon>
        <taxon>Actinomycetota</taxon>
        <taxon>Actinomycetes</taxon>
        <taxon>Propionibacteriales</taxon>
        <taxon>Actinopolymorphaceae</taxon>
        <taxon>Actinopolymorpha</taxon>
    </lineage>
</organism>
<sequence>MDVSRLRRRLDYKVARARVRSRLVDHLARALAHYNKVQGSQLAASATYFAFLSFFPLVALVFAAVGYVVEYVPGARDAVTSAMSSVLPGMIGTGKNQIDVQGIARNKAGVGIVGLAVLLYSGLNWISALRTSLQAVFAAVAEEGRNFVLNKVFDLVVLVAVGAVLLVSVGVSTAVTTFADFIFTIAHLTKVPGVGVLLWAVAAAVGVAASSVLFFTLYRLLPRHDVPAKKLWRGALVAALGFEVLKQLAGLVLGTVTGNPLYGAFAILVALLVWINYFDRLTVLGAAWAVTSVPVEKMTHPEKAGGVRRVPQRGDQQGGAGGAGSAPAGGRARRIGRGLSAAFGAFVGGLTVGWLATRRERRKAERQLRKAERRRREAERQRRERT</sequence>
<evidence type="ECO:0000256" key="3">
    <source>
        <dbReference type="ARBA" id="ARBA00022692"/>
    </source>
</evidence>
<feature type="transmembrane region" description="Helical" evidence="7">
    <location>
        <begin position="339"/>
        <end position="357"/>
    </location>
</feature>
<reference evidence="8 9" key="1">
    <citation type="submission" date="2016-10" db="EMBL/GenBank/DDBJ databases">
        <authorList>
            <person name="de Groot N.N."/>
        </authorList>
    </citation>
    <scope>NUCLEOTIDE SEQUENCE [LARGE SCALE GENOMIC DNA]</scope>
    <source>
        <strain evidence="8 9">DSM 22024</strain>
    </source>
</reference>
<evidence type="ECO:0000256" key="2">
    <source>
        <dbReference type="ARBA" id="ARBA00022475"/>
    </source>
</evidence>
<feature type="transmembrane region" description="Helical" evidence="7">
    <location>
        <begin position="108"/>
        <end position="126"/>
    </location>
</feature>
<dbReference type="InterPro" id="IPR017039">
    <property type="entry name" value="Virul_fac_BrkB"/>
</dbReference>
<dbReference type="RefSeq" id="WP_092653991.1">
    <property type="nucleotide sequence ID" value="NZ_LT629732.1"/>
</dbReference>
<keyword evidence="3 7" id="KW-0812">Transmembrane</keyword>
<dbReference type="GO" id="GO:0005886">
    <property type="term" value="C:plasma membrane"/>
    <property type="evidence" value="ECO:0007669"/>
    <property type="project" value="UniProtKB-SubCell"/>
</dbReference>
<proteinExistence type="predicted"/>
<feature type="transmembrane region" description="Helical" evidence="7">
    <location>
        <begin position="261"/>
        <end position="278"/>
    </location>
</feature>
<dbReference type="Pfam" id="PF03631">
    <property type="entry name" value="Virul_fac_BrkB"/>
    <property type="match status" value="1"/>
</dbReference>
<feature type="region of interest" description="Disordered" evidence="6">
    <location>
        <begin position="361"/>
        <end position="386"/>
    </location>
</feature>
<evidence type="ECO:0000256" key="7">
    <source>
        <dbReference type="SAM" id="Phobius"/>
    </source>
</evidence>
<dbReference type="OrthoDB" id="4127374at2"/>
<feature type="transmembrane region" description="Helical" evidence="7">
    <location>
        <begin position="196"/>
        <end position="218"/>
    </location>
</feature>
<dbReference type="STRING" id="117157.SAMN04489717_2848"/>
<feature type="region of interest" description="Disordered" evidence="6">
    <location>
        <begin position="300"/>
        <end position="331"/>
    </location>
</feature>
<dbReference type="PANTHER" id="PTHR30213:SF1">
    <property type="entry name" value="INNER MEMBRANE PROTEIN YHJD"/>
    <property type="match status" value="1"/>
</dbReference>
<evidence type="ECO:0000256" key="4">
    <source>
        <dbReference type="ARBA" id="ARBA00022989"/>
    </source>
</evidence>
<feature type="compositionally biased region" description="Basic and acidic residues" evidence="6">
    <location>
        <begin position="362"/>
        <end position="386"/>
    </location>
</feature>
<evidence type="ECO:0000313" key="8">
    <source>
        <dbReference type="EMBL" id="SDS48670.1"/>
    </source>
</evidence>
<evidence type="ECO:0000256" key="6">
    <source>
        <dbReference type="SAM" id="MobiDB-lite"/>
    </source>
</evidence>
<evidence type="ECO:0000256" key="5">
    <source>
        <dbReference type="ARBA" id="ARBA00023136"/>
    </source>
</evidence>
<comment type="subcellular location">
    <subcellularLocation>
        <location evidence="1">Cell membrane</location>
        <topology evidence="1">Multi-pass membrane protein</topology>
    </subcellularLocation>
</comment>
<protein>
    <submittedName>
        <fullName evidence="8">Membrane protein</fullName>
    </submittedName>
</protein>
<accession>A0A1H1SKW4</accession>
<dbReference type="Proteomes" id="UP000198983">
    <property type="component" value="Chromosome I"/>
</dbReference>
<evidence type="ECO:0000256" key="1">
    <source>
        <dbReference type="ARBA" id="ARBA00004651"/>
    </source>
</evidence>
<dbReference type="EMBL" id="LT629732">
    <property type="protein sequence ID" value="SDS48670.1"/>
    <property type="molecule type" value="Genomic_DNA"/>
</dbReference>
<name>A0A1H1SKW4_9ACTN</name>
<keyword evidence="9" id="KW-1185">Reference proteome</keyword>
<feature type="transmembrane region" description="Helical" evidence="7">
    <location>
        <begin position="46"/>
        <end position="69"/>
    </location>
</feature>
<keyword evidence="5 7" id="KW-0472">Membrane</keyword>
<evidence type="ECO:0000313" key="9">
    <source>
        <dbReference type="Proteomes" id="UP000198983"/>
    </source>
</evidence>
<keyword evidence="2" id="KW-1003">Cell membrane</keyword>
<dbReference type="AlphaFoldDB" id="A0A1H1SKW4"/>
<dbReference type="PANTHER" id="PTHR30213">
    <property type="entry name" value="INNER MEMBRANE PROTEIN YHJD"/>
    <property type="match status" value="1"/>
</dbReference>
<keyword evidence="4 7" id="KW-1133">Transmembrane helix</keyword>